<organism evidence="1 2">
    <name type="scientific">Zophobas morio</name>
    <dbReference type="NCBI Taxonomy" id="2755281"/>
    <lineage>
        <taxon>Eukaryota</taxon>
        <taxon>Metazoa</taxon>
        <taxon>Ecdysozoa</taxon>
        <taxon>Arthropoda</taxon>
        <taxon>Hexapoda</taxon>
        <taxon>Insecta</taxon>
        <taxon>Pterygota</taxon>
        <taxon>Neoptera</taxon>
        <taxon>Endopterygota</taxon>
        <taxon>Coleoptera</taxon>
        <taxon>Polyphaga</taxon>
        <taxon>Cucujiformia</taxon>
        <taxon>Tenebrionidae</taxon>
        <taxon>Zophobas</taxon>
    </lineage>
</organism>
<dbReference type="EMBL" id="JALNTZ010000001">
    <property type="protein sequence ID" value="KAJ3667058.1"/>
    <property type="molecule type" value="Genomic_DNA"/>
</dbReference>
<dbReference type="Proteomes" id="UP001168821">
    <property type="component" value="Unassembled WGS sequence"/>
</dbReference>
<gene>
    <name evidence="1" type="ORF">Zmor_002466</name>
</gene>
<protein>
    <submittedName>
        <fullName evidence="1">Uncharacterized protein</fullName>
    </submittedName>
</protein>
<comment type="caution">
    <text evidence="1">The sequence shown here is derived from an EMBL/GenBank/DDBJ whole genome shotgun (WGS) entry which is preliminary data.</text>
</comment>
<accession>A0AA38MU65</accession>
<proteinExistence type="predicted"/>
<sequence>MRRDVVPIETSAVLPPTLRSYNLLFQFQCMASDVLLALAAASSAVSLAIVNDNILHPFVWSLSCSDYAASVTARWPLHSDNDPDVNIYFFVPFAHDQV</sequence>
<reference evidence="1" key="1">
    <citation type="journal article" date="2023" name="G3 (Bethesda)">
        <title>Whole genome assemblies of Zophobas morio and Tenebrio molitor.</title>
        <authorList>
            <person name="Kaur S."/>
            <person name="Stinson S.A."/>
            <person name="diCenzo G.C."/>
        </authorList>
    </citation>
    <scope>NUCLEOTIDE SEQUENCE</scope>
    <source>
        <strain evidence="1">QUZm001</strain>
    </source>
</reference>
<keyword evidence="2" id="KW-1185">Reference proteome</keyword>
<evidence type="ECO:0000313" key="2">
    <source>
        <dbReference type="Proteomes" id="UP001168821"/>
    </source>
</evidence>
<name>A0AA38MU65_9CUCU</name>
<evidence type="ECO:0000313" key="1">
    <source>
        <dbReference type="EMBL" id="KAJ3667058.1"/>
    </source>
</evidence>
<dbReference type="AlphaFoldDB" id="A0AA38MU65"/>